<evidence type="ECO:0000313" key="2">
    <source>
        <dbReference type="EMBL" id="OCF27309.1"/>
    </source>
</evidence>
<feature type="region of interest" description="Disordered" evidence="1">
    <location>
        <begin position="310"/>
        <end position="390"/>
    </location>
</feature>
<proteinExistence type="predicted"/>
<feature type="compositionally biased region" description="Basic and acidic residues" evidence="1">
    <location>
        <begin position="218"/>
        <end position="234"/>
    </location>
</feature>
<reference evidence="2" key="1">
    <citation type="submission" date="2013-07" db="EMBL/GenBank/DDBJ databases">
        <title>The Genome Sequence of Cryptococcus bestiolae CBS10118.</title>
        <authorList>
            <consortium name="The Broad Institute Genome Sequencing Platform"/>
            <person name="Cuomo C."/>
            <person name="Litvintseva A."/>
            <person name="Chen Y."/>
            <person name="Heitman J."/>
            <person name="Sun S."/>
            <person name="Springer D."/>
            <person name="Dromer F."/>
            <person name="Young S.K."/>
            <person name="Zeng Q."/>
            <person name="Gargeya S."/>
            <person name="Fitzgerald M."/>
            <person name="Abouelleil A."/>
            <person name="Alvarado L."/>
            <person name="Berlin A.M."/>
            <person name="Chapman S.B."/>
            <person name="Dewar J."/>
            <person name="Goldberg J."/>
            <person name="Griggs A."/>
            <person name="Gujja S."/>
            <person name="Hansen M."/>
            <person name="Howarth C."/>
            <person name="Imamovic A."/>
            <person name="Larimer J."/>
            <person name="McCowan C."/>
            <person name="Murphy C."/>
            <person name="Pearson M."/>
            <person name="Priest M."/>
            <person name="Roberts A."/>
            <person name="Saif S."/>
            <person name="Shea T."/>
            <person name="Sykes S."/>
            <person name="Wortman J."/>
            <person name="Nusbaum C."/>
            <person name="Birren B."/>
        </authorList>
    </citation>
    <scope>NUCLEOTIDE SEQUENCE [LARGE SCALE GENOMIC DNA]</scope>
    <source>
        <strain evidence="2">CBS 10118</strain>
    </source>
</reference>
<dbReference type="GeneID" id="30206549"/>
<accession>A0A1B9G8G4</accession>
<feature type="compositionally biased region" description="Polar residues" evidence="1">
    <location>
        <begin position="367"/>
        <end position="389"/>
    </location>
</feature>
<reference evidence="2" key="3">
    <citation type="submission" date="2014-01" db="EMBL/GenBank/DDBJ databases">
        <title>Evolution of pathogenesis and genome organization in the Tremellales.</title>
        <authorList>
            <person name="Cuomo C."/>
            <person name="Litvintseva A."/>
            <person name="Heitman J."/>
            <person name="Chen Y."/>
            <person name="Sun S."/>
            <person name="Springer D."/>
            <person name="Dromer F."/>
            <person name="Young S."/>
            <person name="Zeng Q."/>
            <person name="Chapman S."/>
            <person name="Gujja S."/>
            <person name="Saif S."/>
            <person name="Birren B."/>
        </authorList>
    </citation>
    <scope>NUCLEOTIDE SEQUENCE</scope>
    <source>
        <strain evidence="2">CBS 10118</strain>
    </source>
</reference>
<dbReference type="EMBL" id="CP144542">
    <property type="protein sequence ID" value="WVW81456.1"/>
    <property type="molecule type" value="Genomic_DNA"/>
</dbReference>
<dbReference type="Proteomes" id="UP000092730">
    <property type="component" value="Chromosome 2"/>
</dbReference>
<dbReference type="VEuPathDB" id="FungiDB:I302_02150"/>
<reference evidence="3" key="4">
    <citation type="submission" date="2024-02" db="EMBL/GenBank/DDBJ databases">
        <title>Comparative genomics of Cryptococcus and Kwoniella reveals pathogenesis evolution and contrasting modes of karyotype evolution via chromosome fusion or intercentromeric recombination.</title>
        <authorList>
            <person name="Coelho M.A."/>
            <person name="David-Palma M."/>
            <person name="Shea T."/>
            <person name="Bowers K."/>
            <person name="McGinley-Smith S."/>
            <person name="Mohammad A.W."/>
            <person name="Gnirke A."/>
            <person name="Yurkov A.M."/>
            <person name="Nowrousian M."/>
            <person name="Sun S."/>
            <person name="Cuomo C.A."/>
            <person name="Heitman J."/>
        </authorList>
    </citation>
    <scope>NUCLEOTIDE SEQUENCE</scope>
    <source>
        <strain evidence="3">CBS 10118</strain>
    </source>
</reference>
<protein>
    <submittedName>
        <fullName evidence="2">Uncharacterized protein</fullName>
    </submittedName>
</protein>
<organism evidence="2">
    <name type="scientific">Kwoniella bestiolae CBS 10118</name>
    <dbReference type="NCBI Taxonomy" id="1296100"/>
    <lineage>
        <taxon>Eukaryota</taxon>
        <taxon>Fungi</taxon>
        <taxon>Dikarya</taxon>
        <taxon>Basidiomycota</taxon>
        <taxon>Agaricomycotina</taxon>
        <taxon>Tremellomycetes</taxon>
        <taxon>Tremellales</taxon>
        <taxon>Cryptococcaceae</taxon>
        <taxon>Kwoniella</taxon>
    </lineage>
</organism>
<gene>
    <name evidence="2" type="ORF">I302_02150</name>
    <name evidence="3" type="ORF">I302_103450</name>
</gene>
<evidence type="ECO:0000256" key="1">
    <source>
        <dbReference type="SAM" id="MobiDB-lite"/>
    </source>
</evidence>
<dbReference type="AlphaFoldDB" id="A0A1B9G8G4"/>
<feature type="compositionally biased region" description="Polar residues" evidence="1">
    <location>
        <begin position="310"/>
        <end position="340"/>
    </location>
</feature>
<sequence length="419" mass="46000">MDELTTTPTYTLPSLGSGNTNARLHIQEVDGGPIELNSDSGEPESLCLSSSVVRLDVPRASKSNYTRSLFDDDRAKVVLAPTTFRGIVQYRDEQFPVEGAIDVELNDMHLLGLTDEIIRADKRRYNWAAIEADVMLRFKTIAVNCSCSDPSWINCPDFYTNGSQNPTAAETISGPTASQRYIDVFWDAETRVLSRTHQPRRSVSTELSLDEPNTVPRRPIEIDRRARKGEERRGTPQFHSVTGEDVQEVQKIIDSNIRSLTYMVKGTELASPLISLTGSIREPRMEEFAGRASGAGQEADPLERPMSSLVRSATTNDTASDASGCETTASRPLRTGSTYDPSMGEFGERSLDAGEEADPLERPMSSWVRSATTEETASDASGCETTASRPSLRKSVRGKLKLLKTASSQLRRGLLKKGG</sequence>
<reference evidence="3" key="2">
    <citation type="submission" date="2013-07" db="EMBL/GenBank/DDBJ databases">
        <authorList>
            <consortium name="The Broad Institute Genome Sequencing Platform"/>
            <person name="Cuomo C."/>
            <person name="Litvintseva A."/>
            <person name="Chen Y."/>
            <person name="Heitman J."/>
            <person name="Sun S."/>
            <person name="Springer D."/>
            <person name="Dromer F."/>
            <person name="Young S.K."/>
            <person name="Zeng Q."/>
            <person name="Gargeya S."/>
            <person name="Fitzgerald M."/>
            <person name="Abouelleil A."/>
            <person name="Alvarado L."/>
            <person name="Berlin A.M."/>
            <person name="Chapman S.B."/>
            <person name="Dewar J."/>
            <person name="Goldberg J."/>
            <person name="Griggs A."/>
            <person name="Gujja S."/>
            <person name="Hansen M."/>
            <person name="Howarth C."/>
            <person name="Imamovic A."/>
            <person name="Larimer J."/>
            <person name="McCowan C."/>
            <person name="Murphy C."/>
            <person name="Pearson M."/>
            <person name="Priest M."/>
            <person name="Roberts A."/>
            <person name="Saif S."/>
            <person name="Shea T."/>
            <person name="Sykes S."/>
            <person name="Wortman J."/>
            <person name="Nusbaum C."/>
            <person name="Birren B."/>
        </authorList>
    </citation>
    <scope>NUCLEOTIDE SEQUENCE</scope>
    <source>
        <strain evidence="3">CBS 10118</strain>
    </source>
</reference>
<feature type="compositionally biased region" description="Polar residues" evidence="1">
    <location>
        <begin position="197"/>
        <end position="207"/>
    </location>
</feature>
<dbReference type="KEGG" id="kbi:30206549"/>
<evidence type="ECO:0000313" key="4">
    <source>
        <dbReference type="Proteomes" id="UP000092730"/>
    </source>
</evidence>
<evidence type="ECO:0000313" key="3">
    <source>
        <dbReference type="EMBL" id="WVW81456.1"/>
    </source>
</evidence>
<dbReference type="RefSeq" id="XP_019048379.1">
    <property type="nucleotide sequence ID" value="XM_019188817.1"/>
</dbReference>
<name>A0A1B9G8G4_9TREE</name>
<dbReference type="EMBL" id="KI894019">
    <property type="protein sequence ID" value="OCF27309.1"/>
    <property type="molecule type" value="Genomic_DNA"/>
</dbReference>
<keyword evidence="4" id="KW-1185">Reference proteome</keyword>
<feature type="region of interest" description="Disordered" evidence="1">
    <location>
        <begin position="197"/>
        <end position="243"/>
    </location>
</feature>